<protein>
    <submittedName>
        <fullName evidence="3">RHS repeat-associated core domain-containing protein</fullName>
    </submittedName>
</protein>
<evidence type="ECO:0000259" key="2">
    <source>
        <dbReference type="Pfam" id="PF25023"/>
    </source>
</evidence>
<dbReference type="InterPro" id="IPR050708">
    <property type="entry name" value="T6SS_VgrG/RHS"/>
</dbReference>
<sequence length="284" mass="31999">MQKWVTKVQTLPFKDENLYCHEQKTHEQTNFVRGDRILVKKDRKKTKDYYYLYNGHGDVIQIVDTSGNVVNNYVYDEWGTITSQTEGITNSFKYAGESYDSETGLYYLRARYYDPSTGRFINEDTYEGQIDNPLSQNLYTYVHNNPLIYVDPMGHAATIDGSAFETRTIGSNGVLYINNGTVAWDYYLAWRNSDKLAFDKLANSGKGISQDQMMVMRMTLSFFAYVEDGSIVLMMESNGQGGLAKGIMEKYGVKAGTKIVVKGTGGTTANGNKVMWGVGVITEN</sequence>
<dbReference type="Gene3D" id="2.180.10.10">
    <property type="entry name" value="RHS repeat-associated core"/>
    <property type="match status" value="1"/>
</dbReference>
<reference evidence="4" key="1">
    <citation type="submission" date="2016-10" db="EMBL/GenBank/DDBJ databases">
        <authorList>
            <person name="Varghese N."/>
            <person name="Submissions S."/>
        </authorList>
    </citation>
    <scope>NUCLEOTIDE SEQUENCE [LARGE SCALE GENOMIC DNA]</scope>
    <source>
        <strain evidence="4">CGMCC 1.11012</strain>
    </source>
</reference>
<dbReference type="InterPro" id="IPR056823">
    <property type="entry name" value="TEN-like_YD-shell"/>
</dbReference>
<dbReference type="RefSeq" id="WP_139172138.1">
    <property type="nucleotide sequence ID" value="NZ_CBCSKY010000002.1"/>
</dbReference>
<name>A0A1G9GJD6_9BACL</name>
<accession>A0A1G9GJD6</accession>
<keyword evidence="1" id="KW-0677">Repeat</keyword>
<dbReference type="Proteomes" id="UP000199050">
    <property type="component" value="Unassembled WGS sequence"/>
</dbReference>
<dbReference type="OrthoDB" id="9816549at2"/>
<organism evidence="3 4">
    <name type="scientific">Paenibacillus typhae</name>
    <dbReference type="NCBI Taxonomy" id="1174501"/>
    <lineage>
        <taxon>Bacteria</taxon>
        <taxon>Bacillati</taxon>
        <taxon>Bacillota</taxon>
        <taxon>Bacilli</taxon>
        <taxon>Bacillales</taxon>
        <taxon>Paenibacillaceae</taxon>
        <taxon>Paenibacillus</taxon>
    </lineage>
</organism>
<keyword evidence="4" id="KW-1185">Reference proteome</keyword>
<evidence type="ECO:0000313" key="3">
    <source>
        <dbReference type="EMBL" id="SDL00779.1"/>
    </source>
</evidence>
<dbReference type="PANTHER" id="PTHR32305">
    <property type="match status" value="1"/>
</dbReference>
<dbReference type="NCBIfam" id="TIGR03696">
    <property type="entry name" value="Rhs_assc_core"/>
    <property type="match status" value="1"/>
</dbReference>
<dbReference type="AlphaFoldDB" id="A0A1G9GJD6"/>
<proteinExistence type="predicted"/>
<feature type="domain" description="Teneurin-like YD-shell" evidence="2">
    <location>
        <begin position="21"/>
        <end position="146"/>
    </location>
</feature>
<dbReference type="InterPro" id="IPR022385">
    <property type="entry name" value="Rhs_assc_core"/>
</dbReference>
<dbReference type="PANTHER" id="PTHR32305:SF17">
    <property type="entry name" value="TRNA NUCLEASE WAPA"/>
    <property type="match status" value="1"/>
</dbReference>
<gene>
    <name evidence="3" type="ORF">SAMN05216192_1663</name>
</gene>
<dbReference type="STRING" id="1174501.SAMN05216192_1663"/>
<dbReference type="EMBL" id="FNDX01000066">
    <property type="protein sequence ID" value="SDL00779.1"/>
    <property type="molecule type" value="Genomic_DNA"/>
</dbReference>
<evidence type="ECO:0000256" key="1">
    <source>
        <dbReference type="ARBA" id="ARBA00022737"/>
    </source>
</evidence>
<dbReference type="Pfam" id="PF25023">
    <property type="entry name" value="TEN_YD-shell"/>
    <property type="match status" value="1"/>
</dbReference>
<evidence type="ECO:0000313" key="4">
    <source>
        <dbReference type="Proteomes" id="UP000199050"/>
    </source>
</evidence>